<dbReference type="GO" id="GO:0018104">
    <property type="term" value="P:peptidoglycan-protein cross-linking"/>
    <property type="evidence" value="ECO:0007669"/>
    <property type="project" value="TreeGrafter"/>
</dbReference>
<dbReference type="GO" id="GO:0008360">
    <property type="term" value="P:regulation of cell shape"/>
    <property type="evidence" value="ECO:0007669"/>
    <property type="project" value="UniProtKB-UniRule"/>
</dbReference>
<dbReference type="GO" id="GO:0016740">
    <property type="term" value="F:transferase activity"/>
    <property type="evidence" value="ECO:0007669"/>
    <property type="project" value="UniProtKB-KW"/>
</dbReference>
<dbReference type="UniPathway" id="UPA00219"/>
<keyword evidence="7" id="KW-0812">Transmembrane</keyword>
<comment type="caution">
    <text evidence="9">The sequence shown here is derived from an EMBL/GenBank/DDBJ whole genome shotgun (WGS) entry which is preliminary data.</text>
</comment>
<dbReference type="GO" id="GO:0005576">
    <property type="term" value="C:extracellular region"/>
    <property type="evidence" value="ECO:0007669"/>
    <property type="project" value="TreeGrafter"/>
</dbReference>
<dbReference type="PANTHER" id="PTHR30582">
    <property type="entry name" value="L,D-TRANSPEPTIDASE"/>
    <property type="match status" value="1"/>
</dbReference>
<keyword evidence="7" id="KW-0472">Membrane</keyword>
<accession>A0A2U2N4P6</accession>
<dbReference type="AlphaFoldDB" id="A0A2U2N4P6"/>
<keyword evidence="10" id="KW-1185">Reference proteome</keyword>
<evidence type="ECO:0000256" key="5">
    <source>
        <dbReference type="ARBA" id="ARBA00023316"/>
    </source>
</evidence>
<organism evidence="9 10">
    <name type="scientific">Bifidobacterium callitrichidarum</name>
    <dbReference type="NCBI Taxonomy" id="2052941"/>
    <lineage>
        <taxon>Bacteria</taxon>
        <taxon>Bacillati</taxon>
        <taxon>Actinomycetota</taxon>
        <taxon>Actinomycetes</taxon>
        <taxon>Bifidobacteriales</taxon>
        <taxon>Bifidobacteriaceae</taxon>
        <taxon>Bifidobacterium</taxon>
    </lineage>
</organism>
<dbReference type="GO" id="GO:0071972">
    <property type="term" value="F:peptidoglycan L,D-transpeptidase activity"/>
    <property type="evidence" value="ECO:0007669"/>
    <property type="project" value="TreeGrafter"/>
</dbReference>
<proteinExistence type="predicted"/>
<evidence type="ECO:0000313" key="9">
    <source>
        <dbReference type="EMBL" id="PWG64166.1"/>
    </source>
</evidence>
<dbReference type="RefSeq" id="WP_109057591.1">
    <property type="nucleotide sequence ID" value="NZ_QFFM01000020.1"/>
</dbReference>
<dbReference type="Pfam" id="PF03734">
    <property type="entry name" value="YkuD"/>
    <property type="match status" value="1"/>
</dbReference>
<keyword evidence="4 6" id="KW-0573">Peptidoglycan synthesis</keyword>
<evidence type="ECO:0000313" key="10">
    <source>
        <dbReference type="Proteomes" id="UP000245876"/>
    </source>
</evidence>
<dbReference type="GO" id="GO:0071555">
    <property type="term" value="P:cell wall organization"/>
    <property type="evidence" value="ECO:0007669"/>
    <property type="project" value="UniProtKB-UniRule"/>
</dbReference>
<keyword evidence="2" id="KW-0808">Transferase</keyword>
<dbReference type="Gene3D" id="2.40.440.10">
    <property type="entry name" value="L,D-transpeptidase catalytic domain-like"/>
    <property type="match status" value="1"/>
</dbReference>
<evidence type="ECO:0000256" key="3">
    <source>
        <dbReference type="ARBA" id="ARBA00022960"/>
    </source>
</evidence>
<dbReference type="PANTHER" id="PTHR30582:SF2">
    <property type="entry name" value="L,D-TRANSPEPTIDASE YCIB-RELATED"/>
    <property type="match status" value="1"/>
</dbReference>
<dbReference type="SUPFAM" id="SSF141523">
    <property type="entry name" value="L,D-transpeptidase catalytic domain-like"/>
    <property type="match status" value="1"/>
</dbReference>
<keyword evidence="5 6" id="KW-0961">Cell wall biogenesis/degradation</keyword>
<keyword evidence="3 6" id="KW-0133">Cell shape</keyword>
<dbReference type="PROSITE" id="PS52029">
    <property type="entry name" value="LD_TPASE"/>
    <property type="match status" value="1"/>
</dbReference>
<dbReference type="InterPro" id="IPR038063">
    <property type="entry name" value="Transpep_catalytic_dom"/>
</dbReference>
<feature type="transmembrane region" description="Helical" evidence="7">
    <location>
        <begin position="52"/>
        <end position="74"/>
    </location>
</feature>
<evidence type="ECO:0000256" key="2">
    <source>
        <dbReference type="ARBA" id="ARBA00022679"/>
    </source>
</evidence>
<comment type="pathway">
    <text evidence="1 6">Cell wall biogenesis; peptidoglycan biosynthesis.</text>
</comment>
<evidence type="ECO:0000256" key="4">
    <source>
        <dbReference type="ARBA" id="ARBA00022984"/>
    </source>
</evidence>
<gene>
    <name evidence="9" type="ORF">DF196_09475</name>
</gene>
<keyword evidence="7" id="KW-1133">Transmembrane helix</keyword>
<reference evidence="9 10" key="1">
    <citation type="journal article" date="2018" name="Int. J. Syst. Evol. Microbiol.">
        <title>Bifidobacterium callitrichidarum sp. nov. from the faeces of the emperor tamarin (Saguinus imperator).</title>
        <authorList>
            <person name="Modesto M."/>
            <person name="Michelini S."/>
            <person name="Sansosti M.C."/>
            <person name="De Filippo C."/>
            <person name="Cavalieri D."/>
            <person name="Qvirist L."/>
            <person name="Andlid T."/>
            <person name="Spiezio C."/>
            <person name="Sandri C."/>
            <person name="Pascarelli S."/>
            <person name="Sgorbati B."/>
            <person name="Mattarelli P."/>
        </authorList>
    </citation>
    <scope>NUCLEOTIDE SEQUENCE [LARGE SCALE GENOMIC DNA]</scope>
    <source>
        <strain evidence="9 10">TRI 5</strain>
    </source>
</reference>
<protein>
    <submittedName>
        <fullName evidence="9">Murein L,D-transpeptidase</fullName>
    </submittedName>
</protein>
<dbReference type="Proteomes" id="UP000245876">
    <property type="component" value="Unassembled WGS sequence"/>
</dbReference>
<dbReference type="OrthoDB" id="3176960at2"/>
<dbReference type="InterPro" id="IPR005490">
    <property type="entry name" value="LD_TPept_cat_dom"/>
</dbReference>
<dbReference type="CDD" id="cd16913">
    <property type="entry name" value="YkuD_like"/>
    <property type="match status" value="1"/>
</dbReference>
<feature type="active site" description="Nucleophile" evidence="6">
    <location>
        <position position="505"/>
    </location>
</feature>
<sequence length="552" mass="58741">MTDVTTSFPRPDDEQTAVLRPVGFDGMPKMAAADDAVKAGGHMAHAKRHGKAWIVVLASVFAVILAAFIAYFFVGRWYFQDKAAPGVYLGDVSVMGQTRDELKDTVKQQLKTTTVTFTADGKSAEASLADMGVTADADKTVDALMNAKTGDFAKLNILNQVHVPLSATTNDTKAEQYVTDNLVDESDRVKITTVSYDKDAKQFVFDEGHDGKAPQMQAVTAAVKQAVATPGTNTTVAVKLESGTNPIDSASAQQVAADANARLGLNLTVDNGVNKSITIPVEQIAKFLKPTTDLKTGTMSLIVDHDAINAYVSSAAVTKELTVEKVDREVYITPKSEGGVRIGADKTLGVDGIKVTGVGDAPAKLATAIEQNQSTDSTVAVTDSPYEVKEVEVPHNFDVANGDKWVHVDLTNQTATAYQGTTPVKTFLIASGKPTADGSMLSDTGTFYVYLKYESQTMSGEGYNQPNTPWVSYYNGGEALHGVPAYMWGEHPIYVQQGIPGSHGCINMQVADAKWMYDFATIGTKVVVDGVTPTSGQAIRAAGADATGWRGN</sequence>
<evidence type="ECO:0000256" key="7">
    <source>
        <dbReference type="SAM" id="Phobius"/>
    </source>
</evidence>
<evidence type="ECO:0000256" key="1">
    <source>
        <dbReference type="ARBA" id="ARBA00004752"/>
    </source>
</evidence>
<dbReference type="InterPro" id="IPR050979">
    <property type="entry name" value="LD-transpeptidase"/>
</dbReference>
<dbReference type="EMBL" id="QFFM01000020">
    <property type="protein sequence ID" value="PWG64166.1"/>
    <property type="molecule type" value="Genomic_DNA"/>
</dbReference>
<evidence type="ECO:0000256" key="6">
    <source>
        <dbReference type="PROSITE-ProRule" id="PRU01373"/>
    </source>
</evidence>
<name>A0A2U2N4P6_9BIFI</name>
<feature type="active site" description="Proton donor/acceptor" evidence="6">
    <location>
        <position position="481"/>
    </location>
</feature>
<feature type="domain" description="L,D-TPase catalytic" evidence="8">
    <location>
        <begin position="404"/>
        <end position="529"/>
    </location>
</feature>
<evidence type="ECO:0000259" key="8">
    <source>
        <dbReference type="PROSITE" id="PS52029"/>
    </source>
</evidence>